<protein>
    <recommendedName>
        <fullName evidence="2">Methyltransferase FkbM domain-containing protein</fullName>
    </recommendedName>
</protein>
<organism evidence="3">
    <name type="scientific">Eutreptiella gymnastica</name>
    <dbReference type="NCBI Taxonomy" id="73025"/>
    <lineage>
        <taxon>Eukaryota</taxon>
        <taxon>Discoba</taxon>
        <taxon>Euglenozoa</taxon>
        <taxon>Euglenida</taxon>
        <taxon>Spirocuta</taxon>
        <taxon>Euglenophyceae</taxon>
        <taxon>Eutreptiales</taxon>
        <taxon>Eutreptiaceae</taxon>
        <taxon>Eutreptiella</taxon>
    </lineage>
</organism>
<dbReference type="EMBL" id="HBGA01139473">
    <property type="protein sequence ID" value="CAD9040092.1"/>
    <property type="molecule type" value="Transcribed_RNA"/>
</dbReference>
<evidence type="ECO:0000259" key="2">
    <source>
        <dbReference type="Pfam" id="PF05050"/>
    </source>
</evidence>
<reference evidence="3" key="1">
    <citation type="submission" date="2021-01" db="EMBL/GenBank/DDBJ databases">
        <authorList>
            <person name="Corre E."/>
            <person name="Pelletier E."/>
            <person name="Niang G."/>
            <person name="Scheremetjew M."/>
            <person name="Finn R."/>
            <person name="Kale V."/>
            <person name="Holt S."/>
            <person name="Cochrane G."/>
            <person name="Meng A."/>
            <person name="Brown T."/>
            <person name="Cohen L."/>
        </authorList>
    </citation>
    <scope>NUCLEOTIDE SEQUENCE</scope>
    <source>
        <strain evidence="3">NIES-381</strain>
    </source>
</reference>
<feature type="transmembrane region" description="Helical" evidence="1">
    <location>
        <begin position="12"/>
        <end position="33"/>
    </location>
</feature>
<keyword evidence="1" id="KW-0812">Transmembrane</keyword>
<sequence>MKGVRPSSGRPVLRVLLQYGGAFILGLLCMHTMSRLFNSDAVPAQTPNLPEHQPSKMVEPKQAATLEEHVKPQPPVNPPVPTTIEAPSVESTTPIVPASGQPTYCDLINTVNELGRSVSDKKLTVSDLLHVLSQSIKPFTFVQIGAHVGGVNASHDDTMPLTKQYGWHGLLVEPNPFLFKELVRKYKDWPNLYFAQVGIGATDGNMTFYAVTDELDPETGKSLTGGRDRQWFVTQLSTFDPAIAAKRMRSVKMLPIPVEVNTFPTLVNKPSHTIKMPHYVLIDTEGYDWKVLSTIDMQKYRPYLLIYEHNKLGANKKTASDFTAKAGYRSAYQDHQNTVAWRTCSPEEAAAMPGNTLAGALIARIKQG</sequence>
<accession>A0A7S1JDH6</accession>
<dbReference type="Pfam" id="PF05050">
    <property type="entry name" value="Methyltransf_21"/>
    <property type="match status" value="1"/>
</dbReference>
<evidence type="ECO:0000313" key="3">
    <source>
        <dbReference type="EMBL" id="CAD9040092.1"/>
    </source>
</evidence>
<dbReference type="InterPro" id="IPR006342">
    <property type="entry name" value="FkbM_mtfrase"/>
</dbReference>
<dbReference type="SUPFAM" id="SSF53335">
    <property type="entry name" value="S-adenosyl-L-methionine-dependent methyltransferases"/>
    <property type="match status" value="1"/>
</dbReference>
<dbReference type="InterPro" id="IPR029063">
    <property type="entry name" value="SAM-dependent_MTases_sf"/>
</dbReference>
<evidence type="ECO:0000256" key="1">
    <source>
        <dbReference type="SAM" id="Phobius"/>
    </source>
</evidence>
<feature type="domain" description="Methyltransferase FkbM" evidence="2">
    <location>
        <begin position="143"/>
        <end position="313"/>
    </location>
</feature>
<dbReference type="Gene3D" id="3.40.50.150">
    <property type="entry name" value="Vaccinia Virus protein VP39"/>
    <property type="match status" value="1"/>
</dbReference>
<proteinExistence type="predicted"/>
<keyword evidence="1" id="KW-1133">Transmembrane helix</keyword>
<dbReference type="AlphaFoldDB" id="A0A7S1JDH6"/>
<name>A0A7S1JDH6_9EUGL</name>
<keyword evidence="1" id="KW-0472">Membrane</keyword>
<gene>
    <name evidence="3" type="ORF">EGYM00392_LOCUS51258</name>
</gene>